<feature type="domain" description="Glycosyltransferase subfamily 4-like N-terminal" evidence="1">
    <location>
        <begin position="22"/>
        <end position="214"/>
    </location>
</feature>
<comment type="caution">
    <text evidence="2">The sequence shown here is derived from an EMBL/GenBank/DDBJ whole genome shotgun (WGS) entry which is preliminary data.</text>
</comment>
<reference evidence="3" key="1">
    <citation type="journal article" date="2019" name="Int. J. Syst. Evol. Microbiol.">
        <title>The Global Catalogue of Microorganisms (GCM) 10K type strain sequencing project: providing services to taxonomists for standard genome sequencing and annotation.</title>
        <authorList>
            <consortium name="The Broad Institute Genomics Platform"/>
            <consortium name="The Broad Institute Genome Sequencing Center for Infectious Disease"/>
            <person name="Wu L."/>
            <person name="Ma J."/>
        </authorList>
    </citation>
    <scope>NUCLEOTIDE SEQUENCE [LARGE SCALE GENOMIC DNA]</scope>
    <source>
        <strain evidence="3">JCM 18401</strain>
    </source>
</reference>
<name>A0ABP9ERR3_9GAMM</name>
<evidence type="ECO:0000259" key="1">
    <source>
        <dbReference type="Pfam" id="PF13579"/>
    </source>
</evidence>
<evidence type="ECO:0000313" key="3">
    <source>
        <dbReference type="Proteomes" id="UP001499988"/>
    </source>
</evidence>
<dbReference type="RefSeq" id="WP_345334317.1">
    <property type="nucleotide sequence ID" value="NZ_BAABJZ010000015.1"/>
</dbReference>
<dbReference type="SUPFAM" id="SSF53756">
    <property type="entry name" value="UDP-Glycosyltransferase/glycogen phosphorylase"/>
    <property type="match status" value="1"/>
</dbReference>
<gene>
    <name evidence="2" type="ORF">GCM10023333_11610</name>
</gene>
<dbReference type="EMBL" id="BAABJZ010000015">
    <property type="protein sequence ID" value="GAA4879370.1"/>
    <property type="molecule type" value="Genomic_DNA"/>
</dbReference>
<dbReference type="InterPro" id="IPR028098">
    <property type="entry name" value="Glyco_trans_4-like_N"/>
</dbReference>
<dbReference type="Pfam" id="PF13579">
    <property type="entry name" value="Glyco_trans_4_4"/>
    <property type="match status" value="1"/>
</dbReference>
<protein>
    <recommendedName>
        <fullName evidence="1">Glycosyltransferase subfamily 4-like N-terminal domain-containing protein</fullName>
    </recommendedName>
</protein>
<dbReference type="PANTHER" id="PTHR12526">
    <property type="entry name" value="GLYCOSYLTRANSFERASE"/>
    <property type="match status" value="1"/>
</dbReference>
<organism evidence="2 3">
    <name type="scientific">Ferrimonas pelagia</name>
    <dbReference type="NCBI Taxonomy" id="1177826"/>
    <lineage>
        <taxon>Bacteria</taxon>
        <taxon>Pseudomonadati</taxon>
        <taxon>Pseudomonadota</taxon>
        <taxon>Gammaproteobacteria</taxon>
        <taxon>Alteromonadales</taxon>
        <taxon>Ferrimonadaceae</taxon>
        <taxon>Ferrimonas</taxon>
    </lineage>
</organism>
<dbReference type="PANTHER" id="PTHR12526:SF622">
    <property type="entry name" value="GLYCOSYLTRANSFERASE (GROUP I)"/>
    <property type="match status" value="1"/>
</dbReference>
<evidence type="ECO:0000313" key="2">
    <source>
        <dbReference type="EMBL" id="GAA4879370.1"/>
    </source>
</evidence>
<dbReference type="Proteomes" id="UP001499988">
    <property type="component" value="Unassembled WGS sequence"/>
</dbReference>
<proteinExistence type="predicted"/>
<accession>A0ABP9ERR3</accession>
<dbReference type="Gene3D" id="3.40.50.2000">
    <property type="entry name" value="Glycogen Phosphorylase B"/>
    <property type="match status" value="2"/>
</dbReference>
<sequence length="432" mass="48928">MKLLTIAYYYPPQSAVGTLRTVRFLSYLSAQSHQCRVITSADRDLPFHPQGAVLPEVLQSVPCERVPSLPIKPLWQWPTILIKRLRQCLGLRSINDFEIARHFWLLDLEWGWILPAYRAACRQIKRERPECLYVSCPPFSSAIVGLLLKHRFGLPLVLDFRDGWGGSGYHGIGSDHRWEKRLVDAADHLVVTSPSDQAYYRSLSNTPVSLIHNGYDHPFDTRHADPKPDTPLILTYLGGWDGFRRSPQYLLTLLAQSDFPWRLLSVGSSNDQVEHWAHRLGVADRVICHDSMAKSQLGSILEQTDLLFVNKGEPDPGTTDSHIAAKLFDYIACGKPILSQLPQGDSANLLTQWASQHYPLQGNAQDRRLLRQLAQQKKQGRLHSQSAPDGFYQQFSPTFLAHLLEQQLEELCELNEAQSETQLGLNATARKL</sequence>
<keyword evidence="3" id="KW-1185">Reference proteome</keyword>